<name>A0A917HG51_9SPHI</name>
<keyword evidence="5 7" id="KW-0472">Membrane</keyword>
<protein>
    <submittedName>
        <fullName evidence="8">Transporter</fullName>
    </submittedName>
</protein>
<dbReference type="InterPro" id="IPR001734">
    <property type="entry name" value="Na/solute_symporter"/>
</dbReference>
<evidence type="ECO:0000313" key="9">
    <source>
        <dbReference type="Proteomes" id="UP000660862"/>
    </source>
</evidence>
<evidence type="ECO:0000313" key="8">
    <source>
        <dbReference type="EMBL" id="GGG78154.1"/>
    </source>
</evidence>
<evidence type="ECO:0000256" key="5">
    <source>
        <dbReference type="ARBA" id="ARBA00023136"/>
    </source>
</evidence>
<dbReference type="CDD" id="cd10325">
    <property type="entry name" value="SLC5sbd_vSGLT"/>
    <property type="match status" value="1"/>
</dbReference>
<comment type="caution">
    <text evidence="8">The sequence shown here is derived from an EMBL/GenBank/DDBJ whole genome shotgun (WGS) entry which is preliminary data.</text>
</comment>
<feature type="transmembrane region" description="Helical" evidence="7">
    <location>
        <begin position="532"/>
        <end position="554"/>
    </location>
</feature>
<dbReference type="GO" id="GO:0005886">
    <property type="term" value="C:plasma membrane"/>
    <property type="evidence" value="ECO:0007669"/>
    <property type="project" value="TreeGrafter"/>
</dbReference>
<dbReference type="Pfam" id="PF00474">
    <property type="entry name" value="SSF"/>
    <property type="match status" value="1"/>
</dbReference>
<feature type="transmembrane region" description="Helical" evidence="7">
    <location>
        <begin position="186"/>
        <end position="203"/>
    </location>
</feature>
<evidence type="ECO:0000256" key="7">
    <source>
        <dbReference type="SAM" id="Phobius"/>
    </source>
</evidence>
<feature type="transmembrane region" description="Helical" evidence="7">
    <location>
        <begin position="496"/>
        <end position="512"/>
    </location>
</feature>
<feature type="transmembrane region" description="Helical" evidence="7">
    <location>
        <begin position="6"/>
        <end position="28"/>
    </location>
</feature>
<feature type="transmembrane region" description="Helical" evidence="7">
    <location>
        <begin position="421"/>
        <end position="439"/>
    </location>
</feature>
<dbReference type="Proteomes" id="UP000660862">
    <property type="component" value="Unassembled WGS sequence"/>
</dbReference>
<evidence type="ECO:0000256" key="1">
    <source>
        <dbReference type="ARBA" id="ARBA00004141"/>
    </source>
</evidence>
<dbReference type="GO" id="GO:0005412">
    <property type="term" value="F:D-glucose:sodium symporter activity"/>
    <property type="evidence" value="ECO:0007669"/>
    <property type="project" value="TreeGrafter"/>
</dbReference>
<organism evidence="8 9">
    <name type="scientific">Parapedobacter pyrenivorans</name>
    <dbReference type="NCBI Taxonomy" id="1305674"/>
    <lineage>
        <taxon>Bacteria</taxon>
        <taxon>Pseudomonadati</taxon>
        <taxon>Bacteroidota</taxon>
        <taxon>Sphingobacteriia</taxon>
        <taxon>Sphingobacteriales</taxon>
        <taxon>Sphingobacteriaceae</taxon>
        <taxon>Parapedobacter</taxon>
    </lineage>
</organism>
<evidence type="ECO:0000256" key="3">
    <source>
        <dbReference type="ARBA" id="ARBA00022692"/>
    </source>
</evidence>
<feature type="transmembrane region" description="Helical" evidence="7">
    <location>
        <begin position="344"/>
        <end position="368"/>
    </location>
</feature>
<dbReference type="InterPro" id="IPR038377">
    <property type="entry name" value="Na/Glc_symporter_sf"/>
</dbReference>
<keyword evidence="3 7" id="KW-0812">Transmembrane</keyword>
<sequence length="555" mass="60689">MKTLATSDYIVFLCYFVIIAGYGLWIYYRKKSKELNTKDYFLAEGSLTWWAIGASLIASNISAEQFIGMSGDGFKLGLAIAAYEWLAAATLIIVAVFFIPVYLKNKIYTMPQFLNQRYNSTVSTIMAVFWLLLYVVVNLTSILFLGALAVSAISGINFTVCMFGIAIFAIFITLGGMKVIGYTDVIQVLVLILGGLATTYLALNMVSDHFGSAGVLNGLGLLHEKAPSHFDMIFDKTHEHYISLPGLSILIGGMWIVNLNYWGCNQYITQRALGADLKTARNGILFAAFLKMLMPIIVVLPGIAAYVLYQEGFFQQEMLDAGAVRPDRAYPVLLNLLPVGLKGLAFAALTAAVVASLAGKSNSIATIFSLDIYKKIFNKEASEKKLVNTGKITIVVTMILAVIIAPHLGIEKGGFQYIQEYTGFVSPGIFAMFILGFFWKKATSNAALFATIGGFALSVLLKFLPEWADLSSLYSMGFAVPNAAGIYEIPFIDRMGIVFVFCILGMLIISIAENKRGVVPNGLEIEKSMFKVHPAFLAGTIIIVGLLVAIYTIFW</sequence>
<comment type="similarity">
    <text evidence="2 6">Belongs to the sodium:solute symporter (SSF) (TC 2.A.21) family.</text>
</comment>
<feature type="transmembrane region" description="Helical" evidence="7">
    <location>
        <begin position="389"/>
        <end position="409"/>
    </location>
</feature>
<evidence type="ECO:0000256" key="2">
    <source>
        <dbReference type="ARBA" id="ARBA00006434"/>
    </source>
</evidence>
<feature type="transmembrane region" description="Helical" evidence="7">
    <location>
        <begin position="156"/>
        <end position="174"/>
    </location>
</feature>
<feature type="transmembrane region" description="Helical" evidence="7">
    <location>
        <begin position="446"/>
        <end position="464"/>
    </location>
</feature>
<proteinExistence type="inferred from homology"/>
<dbReference type="PANTHER" id="PTHR11819">
    <property type="entry name" value="SOLUTE CARRIER FAMILY 5"/>
    <property type="match status" value="1"/>
</dbReference>
<evidence type="ECO:0000256" key="4">
    <source>
        <dbReference type="ARBA" id="ARBA00022989"/>
    </source>
</evidence>
<dbReference type="PROSITE" id="PS50283">
    <property type="entry name" value="NA_SOLUT_SYMP_3"/>
    <property type="match status" value="1"/>
</dbReference>
<reference evidence="8" key="1">
    <citation type="journal article" date="2014" name="Int. J. Syst. Evol. Microbiol.">
        <title>Complete genome sequence of Corynebacterium casei LMG S-19264T (=DSM 44701T), isolated from a smear-ripened cheese.</title>
        <authorList>
            <consortium name="US DOE Joint Genome Institute (JGI-PGF)"/>
            <person name="Walter F."/>
            <person name="Albersmeier A."/>
            <person name="Kalinowski J."/>
            <person name="Ruckert C."/>
        </authorList>
    </citation>
    <scope>NUCLEOTIDE SEQUENCE</scope>
    <source>
        <strain evidence="8">CGMCC 1.12195</strain>
    </source>
</reference>
<feature type="transmembrane region" description="Helical" evidence="7">
    <location>
        <begin position="82"/>
        <end position="103"/>
    </location>
</feature>
<keyword evidence="9" id="KW-1185">Reference proteome</keyword>
<feature type="transmembrane region" description="Helical" evidence="7">
    <location>
        <begin position="124"/>
        <end position="150"/>
    </location>
</feature>
<dbReference type="Gene3D" id="1.20.1730.10">
    <property type="entry name" value="Sodium/glucose cotransporter"/>
    <property type="match status" value="1"/>
</dbReference>
<feature type="transmembrane region" description="Helical" evidence="7">
    <location>
        <begin position="40"/>
        <end position="62"/>
    </location>
</feature>
<dbReference type="RefSeq" id="WP_188504600.1">
    <property type="nucleotide sequence ID" value="NZ_BMER01000001.1"/>
</dbReference>
<reference evidence="8" key="2">
    <citation type="submission" date="2020-09" db="EMBL/GenBank/DDBJ databases">
        <authorList>
            <person name="Sun Q."/>
            <person name="Zhou Y."/>
        </authorList>
    </citation>
    <scope>NUCLEOTIDE SEQUENCE</scope>
    <source>
        <strain evidence="8">CGMCC 1.12195</strain>
    </source>
</reference>
<feature type="transmembrane region" description="Helical" evidence="7">
    <location>
        <begin position="241"/>
        <end position="262"/>
    </location>
</feature>
<accession>A0A917HG51</accession>
<dbReference type="PANTHER" id="PTHR11819:SF195">
    <property type="entry name" value="SODIUM_GLUCOSE COTRANSPORTER 4"/>
    <property type="match status" value="1"/>
</dbReference>
<evidence type="ECO:0000256" key="6">
    <source>
        <dbReference type="RuleBase" id="RU362091"/>
    </source>
</evidence>
<dbReference type="NCBIfam" id="TIGR00813">
    <property type="entry name" value="sss"/>
    <property type="match status" value="1"/>
</dbReference>
<gene>
    <name evidence="8" type="primary">yidK</name>
    <name evidence="8" type="ORF">GCM10007415_07710</name>
</gene>
<comment type="subcellular location">
    <subcellularLocation>
        <location evidence="1">Membrane</location>
        <topology evidence="1">Multi-pass membrane protein</topology>
    </subcellularLocation>
</comment>
<feature type="transmembrane region" description="Helical" evidence="7">
    <location>
        <begin position="283"/>
        <end position="309"/>
    </location>
</feature>
<keyword evidence="4 7" id="KW-1133">Transmembrane helix</keyword>
<dbReference type="EMBL" id="BMER01000001">
    <property type="protein sequence ID" value="GGG78154.1"/>
    <property type="molecule type" value="Genomic_DNA"/>
</dbReference>
<dbReference type="AlphaFoldDB" id="A0A917HG51"/>